<keyword evidence="3" id="KW-1185">Reference proteome</keyword>
<organism evidence="2 3">
    <name type="scientific">Duganella aceris</name>
    <dbReference type="NCBI Taxonomy" id="2703883"/>
    <lineage>
        <taxon>Bacteria</taxon>
        <taxon>Pseudomonadati</taxon>
        <taxon>Pseudomonadota</taxon>
        <taxon>Betaproteobacteria</taxon>
        <taxon>Burkholderiales</taxon>
        <taxon>Oxalobacteraceae</taxon>
        <taxon>Telluria group</taxon>
        <taxon>Duganella</taxon>
    </lineage>
</organism>
<proteinExistence type="predicted"/>
<comment type="caution">
    <text evidence="2">The sequence shown here is derived from an EMBL/GenBank/DDBJ whole genome shotgun (WGS) entry which is preliminary data.</text>
</comment>
<accession>A0ABX0FGH5</accession>
<evidence type="ECO:0000313" key="2">
    <source>
        <dbReference type="EMBL" id="NGZ83624.1"/>
    </source>
</evidence>
<sequence length="70" mass="7215">MKYRDGIVATIALALTSVALAGVVYTDAYSQTAKAEVSGFRALTQQVESGDTVACADTALLSSAEQTVSQ</sequence>
<reference evidence="2 3" key="1">
    <citation type="submission" date="2020-01" db="EMBL/GenBank/DDBJ databases">
        <authorList>
            <person name="Lee S.D."/>
        </authorList>
    </citation>
    <scope>NUCLEOTIDE SEQUENCE [LARGE SCALE GENOMIC DNA]</scope>
    <source>
        <strain evidence="2 3">SAP-35</strain>
    </source>
</reference>
<dbReference type="RefSeq" id="WP_166099401.1">
    <property type="nucleotide sequence ID" value="NZ_JAADJT010000002.1"/>
</dbReference>
<dbReference type="Proteomes" id="UP000666369">
    <property type="component" value="Unassembled WGS sequence"/>
</dbReference>
<gene>
    <name evidence="2" type="ORF">GW587_05035</name>
</gene>
<evidence type="ECO:0000256" key="1">
    <source>
        <dbReference type="SAM" id="SignalP"/>
    </source>
</evidence>
<protein>
    <submittedName>
        <fullName evidence="2">Uncharacterized protein</fullName>
    </submittedName>
</protein>
<reference evidence="3" key="2">
    <citation type="submission" date="2023-07" db="EMBL/GenBank/DDBJ databases">
        <title>Duganella aceri sp. nov., isolated from tree sap.</title>
        <authorList>
            <person name="Kim I.S."/>
        </authorList>
    </citation>
    <scope>NUCLEOTIDE SEQUENCE [LARGE SCALE GENOMIC DNA]</scope>
    <source>
        <strain evidence="3">SAP-35</strain>
    </source>
</reference>
<dbReference type="EMBL" id="JAADJT010000002">
    <property type="protein sequence ID" value="NGZ83624.1"/>
    <property type="molecule type" value="Genomic_DNA"/>
</dbReference>
<evidence type="ECO:0000313" key="3">
    <source>
        <dbReference type="Proteomes" id="UP000666369"/>
    </source>
</evidence>
<feature type="signal peptide" evidence="1">
    <location>
        <begin position="1"/>
        <end position="21"/>
    </location>
</feature>
<feature type="chain" id="PRO_5046599788" evidence="1">
    <location>
        <begin position="22"/>
        <end position="70"/>
    </location>
</feature>
<name>A0ABX0FGH5_9BURK</name>
<keyword evidence="1" id="KW-0732">Signal</keyword>